<protein>
    <submittedName>
        <fullName evidence="1">Uncharacterized protein</fullName>
    </submittedName>
</protein>
<dbReference type="EMBL" id="JBGBZJ010000003">
    <property type="protein sequence ID" value="MEY9455195.1"/>
    <property type="molecule type" value="Genomic_DNA"/>
</dbReference>
<organism evidence="1 2">
    <name type="scientific">Bradyrhizobium ottawaense</name>
    <dbReference type="NCBI Taxonomy" id="931866"/>
    <lineage>
        <taxon>Bacteria</taxon>
        <taxon>Pseudomonadati</taxon>
        <taxon>Pseudomonadota</taxon>
        <taxon>Alphaproteobacteria</taxon>
        <taxon>Hyphomicrobiales</taxon>
        <taxon>Nitrobacteraceae</taxon>
        <taxon>Bradyrhizobium</taxon>
    </lineage>
</organism>
<gene>
    <name evidence="1" type="ORF">ABIG07_004143</name>
</gene>
<reference evidence="1 2" key="1">
    <citation type="submission" date="2024-07" db="EMBL/GenBank/DDBJ databases">
        <title>Genomic Encyclopedia of Type Strains, Phase V (KMG-V): Genome sequencing to study the core and pangenomes of soil and plant-associated prokaryotes.</title>
        <authorList>
            <person name="Whitman W."/>
        </authorList>
    </citation>
    <scope>NUCLEOTIDE SEQUENCE [LARGE SCALE GENOMIC DNA]</scope>
    <source>
        <strain evidence="1 2">USDA 152</strain>
    </source>
</reference>
<accession>A0ABV4FVN2</accession>
<comment type="caution">
    <text evidence="1">The sequence shown here is derived from an EMBL/GenBank/DDBJ whole genome shotgun (WGS) entry which is preliminary data.</text>
</comment>
<sequence>MLTTAFVVTYVRLHQGGSRGGISRDSIPEKLRSSLNGLNGTTHRCAGPSQRAQCLLFKLRIFVVSPSGSIWRSSLKSTDLPWLPASQRAFWSPPFAHAARTAYPARGCELATVGAGPDDRRFVIRKDSGHRYEIADLAVDHADQGADRRLVEAMRHIFTFLEQRDVTAAQTVAGSPKGGGALAAAESAGQSLANECAGGAARRGRRRAWSWRALDLKLRNQRESDHEEATSVACDLKSGRPSVSCRS</sequence>
<evidence type="ECO:0000313" key="1">
    <source>
        <dbReference type="EMBL" id="MEY9455195.1"/>
    </source>
</evidence>
<dbReference type="Proteomes" id="UP001565369">
    <property type="component" value="Unassembled WGS sequence"/>
</dbReference>
<evidence type="ECO:0000313" key="2">
    <source>
        <dbReference type="Proteomes" id="UP001565369"/>
    </source>
</evidence>
<keyword evidence="2" id="KW-1185">Reference proteome</keyword>
<proteinExistence type="predicted"/>
<name>A0ABV4FVN2_9BRAD</name>